<sequence length="191" mass="21971">MNELDEAYKKYVEKSRNPINTLAENTEERCVIDSISRKITIPESLKIAGVMADNNTKKIFFKCHKTAQIADLSKLDVSINYLNANKEADKHHCEDVAIEDDYLTFSWLISNFATRYKGEINFIVCMHNSKTKEHWNTTISQLTVLEGLETSEAVIEQNPDILEDILLRLDRVEEGTVLEEITSQEIQDLFK</sequence>
<organism evidence="1">
    <name type="scientific">Myoviridae sp. ctai52</name>
    <dbReference type="NCBI Taxonomy" id="2825134"/>
    <lineage>
        <taxon>Viruses</taxon>
        <taxon>Duplodnaviria</taxon>
        <taxon>Heunggongvirae</taxon>
        <taxon>Uroviricota</taxon>
        <taxon>Caudoviricetes</taxon>
    </lineage>
</organism>
<dbReference type="EMBL" id="BK016258">
    <property type="protein sequence ID" value="DAG05391.1"/>
    <property type="molecule type" value="Genomic_DNA"/>
</dbReference>
<evidence type="ECO:0000313" key="1">
    <source>
        <dbReference type="EMBL" id="DAG05391.1"/>
    </source>
</evidence>
<accession>A0A8S5VFJ3</accession>
<name>A0A8S5VFJ3_9CAUD</name>
<protein>
    <submittedName>
        <fullName evidence="1">Uncharacterized protein</fullName>
    </submittedName>
</protein>
<reference evidence="1" key="1">
    <citation type="journal article" date="2021" name="Proc. Natl. Acad. Sci. U.S.A.">
        <title>A Catalog of Tens of Thousands of Viruses from Human Metagenomes Reveals Hidden Associations with Chronic Diseases.</title>
        <authorList>
            <person name="Tisza M.J."/>
            <person name="Buck C.B."/>
        </authorList>
    </citation>
    <scope>NUCLEOTIDE SEQUENCE</scope>
    <source>
        <strain evidence="1">Ctai52</strain>
    </source>
</reference>
<proteinExistence type="predicted"/>